<dbReference type="EMBL" id="CP019082">
    <property type="protein sequence ID" value="APW59432.1"/>
    <property type="molecule type" value="Genomic_DNA"/>
</dbReference>
<feature type="transmembrane region" description="Helical" evidence="2">
    <location>
        <begin position="130"/>
        <end position="148"/>
    </location>
</feature>
<reference evidence="5" key="1">
    <citation type="submission" date="2016-12" db="EMBL/GenBank/DDBJ databases">
        <title>Comparative genomics of four Isosphaeraceae planctomycetes: a common pool of plasmids and glycoside hydrolase genes.</title>
        <authorList>
            <person name="Ivanova A."/>
        </authorList>
    </citation>
    <scope>NUCLEOTIDE SEQUENCE [LARGE SCALE GENOMIC DNA]</scope>
    <source>
        <strain evidence="5">PX4</strain>
    </source>
</reference>
<dbReference type="OrthoDB" id="219918at2"/>
<dbReference type="Pfam" id="PF05569">
    <property type="entry name" value="Peptidase_M56"/>
    <property type="match status" value="1"/>
</dbReference>
<accession>A0A1U7CKH2</accession>
<proteinExistence type="predicted"/>
<gene>
    <name evidence="4" type="primary">blaR1_2</name>
    <name evidence="4" type="ORF">BSF38_00855</name>
</gene>
<keyword evidence="2" id="KW-0472">Membrane</keyword>
<feature type="compositionally biased region" description="Basic and acidic residues" evidence="1">
    <location>
        <begin position="370"/>
        <end position="389"/>
    </location>
</feature>
<evidence type="ECO:0000313" key="4">
    <source>
        <dbReference type="EMBL" id="APW59432.1"/>
    </source>
</evidence>
<dbReference type="STRING" id="1387353.BSF38_00855"/>
<dbReference type="Gene3D" id="3.30.2010.10">
    <property type="entry name" value="Metalloproteases ('zincins'), catalytic domain"/>
    <property type="match status" value="1"/>
</dbReference>
<sequence>MLWWFAETSLVAGLLAALAAGFSRLRPITPTTRHLLWLAVLIKFVTPPLISSPWAVSWPMETKPAIERASFDAPLAAPAVESLPAPHVVRVSWPPPEKDRDSAPAAAVTAPSPRPAGARPIVVREMIQRWLFAGWLGGAIAVGLFQVVRIHHFQRRLRQAVPAPTWLADEAESIAARLGVKVPELLAVAELGSPMIWCLGRPKLLVPARLLKSIAADQWRGVLAHELAHLRRRDHWVRRLELAAELVWWWNPLYWAARRRLDAEAELACDAWVVWSLPDDRLTYAQVLLQICSDLSLAKSPAPALSVAGSGPFFERRLNMILRDQTTCRPSPLALMGVCVLSLAALPSWTLATTPTATPARSASLAFDDDNGHDKKKDKDDKDAKKKKDKDESKKSFDFDFDIDVDTSDIEKSLESAFGPDFEKSIEDWAEKLEEKLGDGSDFAEKMEAFGEEMEKKFGEGSDFAKKMEAFGEKMEEKFGDGSDFAKKMESFGEKMEKKFGEGSDFAKKMESIGKDLEKKLGPGSEFEAKMKKVAEKMSEAHERDTDLKKADAEENSEDSSGSEKAAKEKEKSNHSEARAADRKAREAARQERDAARKARDADRKAGDLDRKASAPDRKPDATDRKKLAADRKARLKMLEAKLQELAKEIKALESDDANEE</sequence>
<dbReference type="InterPro" id="IPR008756">
    <property type="entry name" value="Peptidase_M56"/>
</dbReference>
<feature type="domain" description="Peptidase M56" evidence="3">
    <location>
        <begin position="26"/>
        <end position="321"/>
    </location>
</feature>
<dbReference type="KEGG" id="pbor:BSF38_00855"/>
<keyword evidence="2" id="KW-1133">Transmembrane helix</keyword>
<dbReference type="Proteomes" id="UP000186309">
    <property type="component" value="Chromosome"/>
</dbReference>
<dbReference type="CDD" id="cd07341">
    <property type="entry name" value="M56_BlaR1_MecR1_like"/>
    <property type="match status" value="1"/>
</dbReference>
<feature type="compositionally biased region" description="Basic and acidic residues" evidence="1">
    <location>
        <begin position="565"/>
        <end position="630"/>
    </location>
</feature>
<keyword evidence="2" id="KW-0812">Transmembrane</keyword>
<keyword evidence="5" id="KW-1185">Reference proteome</keyword>
<feature type="transmembrane region" description="Helical" evidence="2">
    <location>
        <begin position="6"/>
        <end position="23"/>
    </location>
</feature>
<name>A0A1U7CKH2_9BACT</name>
<feature type="region of interest" description="Disordered" evidence="1">
    <location>
        <begin position="362"/>
        <end position="389"/>
    </location>
</feature>
<feature type="compositionally biased region" description="Basic and acidic residues" evidence="1">
    <location>
        <begin position="516"/>
        <end position="553"/>
    </location>
</feature>
<feature type="region of interest" description="Disordered" evidence="1">
    <location>
        <begin position="516"/>
        <end position="630"/>
    </location>
</feature>
<evidence type="ECO:0000313" key="5">
    <source>
        <dbReference type="Proteomes" id="UP000186309"/>
    </source>
</evidence>
<dbReference type="PANTHER" id="PTHR34978">
    <property type="entry name" value="POSSIBLE SENSOR-TRANSDUCER PROTEIN BLAR"/>
    <property type="match status" value="1"/>
</dbReference>
<protein>
    <submittedName>
        <fullName evidence="4">Regulatory protein BlaR1</fullName>
    </submittedName>
</protein>
<dbReference type="RefSeq" id="WP_076343610.1">
    <property type="nucleotide sequence ID" value="NZ_CP019082.1"/>
</dbReference>
<feature type="transmembrane region" description="Helical" evidence="2">
    <location>
        <begin position="35"/>
        <end position="56"/>
    </location>
</feature>
<evidence type="ECO:0000256" key="2">
    <source>
        <dbReference type="SAM" id="Phobius"/>
    </source>
</evidence>
<evidence type="ECO:0000259" key="3">
    <source>
        <dbReference type="Pfam" id="PF05569"/>
    </source>
</evidence>
<evidence type="ECO:0000256" key="1">
    <source>
        <dbReference type="SAM" id="MobiDB-lite"/>
    </source>
</evidence>
<dbReference type="InterPro" id="IPR052173">
    <property type="entry name" value="Beta-lactam_resp_regulator"/>
</dbReference>
<organism evidence="4 5">
    <name type="scientific">Paludisphaera borealis</name>
    <dbReference type="NCBI Taxonomy" id="1387353"/>
    <lineage>
        <taxon>Bacteria</taxon>
        <taxon>Pseudomonadati</taxon>
        <taxon>Planctomycetota</taxon>
        <taxon>Planctomycetia</taxon>
        <taxon>Isosphaerales</taxon>
        <taxon>Isosphaeraceae</taxon>
        <taxon>Paludisphaera</taxon>
    </lineage>
</organism>
<dbReference type="AlphaFoldDB" id="A0A1U7CKH2"/>
<dbReference type="PANTHER" id="PTHR34978:SF3">
    <property type="entry name" value="SLR0241 PROTEIN"/>
    <property type="match status" value="1"/>
</dbReference>